<feature type="binding site" evidence="10">
    <location>
        <begin position="173"/>
        <end position="175"/>
    </location>
    <ligand>
        <name>substrate</name>
    </ligand>
</feature>
<accession>A0A6J4S7P8</accession>
<evidence type="ECO:0000256" key="1">
    <source>
        <dbReference type="ARBA" id="ARBA00001273"/>
    </source>
</evidence>
<proteinExistence type="inferred from homology"/>
<evidence type="ECO:0000256" key="4">
    <source>
        <dbReference type="ARBA" id="ARBA00022723"/>
    </source>
</evidence>
<dbReference type="PANTHER" id="PTHR30447">
    <property type="entry name" value="FRUCTOSE-1,6-BISPHOSPHATASE CLASS 2"/>
    <property type="match status" value="1"/>
</dbReference>
<protein>
    <recommendedName>
        <fullName evidence="8">Fructose-1,6-bisphosphatase</fullName>
    </recommendedName>
</protein>
<dbReference type="EMBL" id="CADCVR010000046">
    <property type="protein sequence ID" value="CAA9491873.1"/>
    <property type="molecule type" value="Genomic_DNA"/>
</dbReference>
<evidence type="ECO:0000256" key="2">
    <source>
        <dbReference type="ARBA" id="ARBA00004742"/>
    </source>
</evidence>
<comment type="pathway">
    <text evidence="2">Carbohydrate biosynthesis; gluconeogenesis.</text>
</comment>
<name>A0A6J4S7P8_9ACTN</name>
<gene>
    <name evidence="11" type="ORF">AVDCRST_MAG53-1500</name>
</gene>
<keyword evidence="5 11" id="KW-0378">Hydrolase</keyword>
<dbReference type="GO" id="GO:0046872">
    <property type="term" value="F:metal ion binding"/>
    <property type="evidence" value="ECO:0007669"/>
    <property type="project" value="UniProtKB-KW"/>
</dbReference>
<feature type="binding site" evidence="9">
    <location>
        <position position="65"/>
    </location>
    <ligand>
        <name>Mn(2+)</name>
        <dbReference type="ChEBI" id="CHEBI:29035"/>
        <label>1</label>
    </ligand>
</feature>
<evidence type="ECO:0000256" key="10">
    <source>
        <dbReference type="PIRSR" id="PIRSR004532-2"/>
    </source>
</evidence>
<dbReference type="Gene3D" id="3.30.540.10">
    <property type="entry name" value="Fructose-1,6-Bisphosphatase, subunit A, domain 1"/>
    <property type="match status" value="1"/>
</dbReference>
<evidence type="ECO:0000256" key="8">
    <source>
        <dbReference type="PIRNR" id="PIRNR004532"/>
    </source>
</evidence>
<feature type="binding site" evidence="9">
    <location>
        <position position="93"/>
    </location>
    <ligand>
        <name>Mn(2+)</name>
        <dbReference type="ChEBI" id="CHEBI:29035"/>
        <label>2</label>
    </ligand>
</feature>
<evidence type="ECO:0000256" key="5">
    <source>
        <dbReference type="ARBA" id="ARBA00022801"/>
    </source>
</evidence>
<feature type="binding site" evidence="10">
    <location>
        <begin position="195"/>
        <end position="197"/>
    </location>
    <ligand>
        <name>substrate</name>
    </ligand>
</feature>
<dbReference type="UniPathway" id="UPA00138"/>
<dbReference type="GO" id="GO:0006071">
    <property type="term" value="P:glycerol metabolic process"/>
    <property type="evidence" value="ECO:0007669"/>
    <property type="project" value="InterPro"/>
</dbReference>
<evidence type="ECO:0000256" key="7">
    <source>
        <dbReference type="ARBA" id="ARBA00023277"/>
    </source>
</evidence>
<dbReference type="SUPFAM" id="SSF56655">
    <property type="entry name" value="Carbohydrate phosphatase"/>
    <property type="match status" value="1"/>
</dbReference>
<evidence type="ECO:0000256" key="6">
    <source>
        <dbReference type="ARBA" id="ARBA00023211"/>
    </source>
</evidence>
<dbReference type="GO" id="GO:0006094">
    <property type="term" value="P:gluconeogenesis"/>
    <property type="evidence" value="ECO:0007669"/>
    <property type="project" value="UniProtKB-UniPathway"/>
</dbReference>
<dbReference type="GO" id="GO:0042132">
    <property type="term" value="F:fructose 1,6-bisphosphate 1-phosphatase activity"/>
    <property type="evidence" value="ECO:0007669"/>
    <property type="project" value="UniProtKB-EC"/>
</dbReference>
<dbReference type="CDD" id="cd01516">
    <property type="entry name" value="FBPase_glpX"/>
    <property type="match status" value="1"/>
</dbReference>
<dbReference type="Gene3D" id="3.40.190.90">
    <property type="match status" value="1"/>
</dbReference>
<keyword evidence="7 8" id="KW-0119">Carbohydrate metabolism</keyword>
<feature type="binding site" evidence="9">
    <location>
        <position position="96"/>
    </location>
    <ligand>
        <name>Mn(2+)</name>
        <dbReference type="ChEBI" id="CHEBI:29035"/>
        <label>2</label>
    </ligand>
</feature>
<feature type="binding site" evidence="9">
    <location>
        <position position="41"/>
    </location>
    <ligand>
        <name>Mn(2+)</name>
        <dbReference type="ChEBI" id="CHEBI:29035"/>
        <label>1</label>
    </ligand>
</feature>
<evidence type="ECO:0000256" key="3">
    <source>
        <dbReference type="ARBA" id="ARBA00008989"/>
    </source>
</evidence>
<comment type="catalytic activity">
    <reaction evidence="1">
        <text>beta-D-fructose 1,6-bisphosphate + H2O = beta-D-fructose 6-phosphate + phosphate</text>
        <dbReference type="Rhea" id="RHEA:11064"/>
        <dbReference type="ChEBI" id="CHEBI:15377"/>
        <dbReference type="ChEBI" id="CHEBI:32966"/>
        <dbReference type="ChEBI" id="CHEBI:43474"/>
        <dbReference type="ChEBI" id="CHEBI:57634"/>
        <dbReference type="EC" id="3.1.3.11"/>
    </reaction>
</comment>
<evidence type="ECO:0000256" key="9">
    <source>
        <dbReference type="PIRSR" id="PIRSR004532-1"/>
    </source>
</evidence>
<comment type="similarity">
    <text evidence="3 8">Belongs to the FBPase class 2 family.</text>
</comment>
<dbReference type="AlphaFoldDB" id="A0A6J4S7P8"/>
<dbReference type="GO" id="GO:0005829">
    <property type="term" value="C:cytosol"/>
    <property type="evidence" value="ECO:0007669"/>
    <property type="project" value="TreeGrafter"/>
</dbReference>
<keyword evidence="4 9" id="KW-0479">Metal-binding</keyword>
<reference evidence="11" key="1">
    <citation type="submission" date="2020-02" db="EMBL/GenBank/DDBJ databases">
        <authorList>
            <person name="Meier V. D."/>
        </authorList>
    </citation>
    <scope>NUCLEOTIDE SEQUENCE</scope>
    <source>
        <strain evidence="11">AVDCRST_MAG53</strain>
    </source>
</reference>
<dbReference type="Pfam" id="PF03320">
    <property type="entry name" value="FBPase_glpX"/>
    <property type="match status" value="1"/>
</dbReference>
<dbReference type="InterPro" id="IPR004464">
    <property type="entry name" value="FBPase_class-2/SBPase"/>
</dbReference>
<dbReference type="PIRSF" id="PIRSF004532">
    <property type="entry name" value="GlpX"/>
    <property type="match status" value="1"/>
</dbReference>
<dbReference type="NCBIfam" id="TIGR00330">
    <property type="entry name" value="glpX"/>
    <property type="match status" value="1"/>
</dbReference>
<keyword evidence="6 9" id="KW-0464">Manganese</keyword>
<dbReference type="PANTHER" id="PTHR30447:SF0">
    <property type="entry name" value="FRUCTOSE-1,6-BISPHOSPHATASE 1 CLASS 2-RELATED"/>
    <property type="match status" value="1"/>
</dbReference>
<feature type="binding site" evidence="10">
    <location>
        <position position="219"/>
    </location>
    <ligand>
        <name>substrate</name>
    </ligand>
</feature>
<comment type="cofactor">
    <cofactor evidence="9">
        <name>Mn(2+)</name>
        <dbReference type="ChEBI" id="CHEBI:29035"/>
    </cofactor>
</comment>
<dbReference type="GO" id="GO:0030388">
    <property type="term" value="P:fructose 1,6-bisphosphate metabolic process"/>
    <property type="evidence" value="ECO:0007669"/>
    <property type="project" value="TreeGrafter"/>
</dbReference>
<sequence>MSSSDLGQPDRNLALELVRVTEAAALAAATLVGKGDKIAADQAAVDAMHIVLRTVRMDGLVVIGEGEKDEAPMLHNGEHIGDGSDPEVDIAVDPLEGTTLTAHGMPNALSVIALSPRGTMFDPGPCFYMEKMAGGPELVGVLDLDKTLTENLGNLAEAKKKDIRNVVTIVLDRPRHEEGIEEIRAMGAGVRLITDGDVSAAMLAASENAPVDLMWGIGGTPEGVIAAAALKCLGGGMITRMYPRSDEEREAAIAQGYDLDAQLTQDDLVKGDDCFFSATGVTDGDVLQGVRYRGRGASTESLVTRSRTGTIRRIHARHNRDKLKEYTGERYG</sequence>
<evidence type="ECO:0000313" key="11">
    <source>
        <dbReference type="EMBL" id="CAA9491873.1"/>
    </source>
</evidence>
<feature type="binding site" evidence="10">
    <location>
        <begin position="96"/>
        <end position="98"/>
    </location>
    <ligand>
        <name>substrate</name>
    </ligand>
</feature>
<organism evidence="11">
    <name type="scientific">uncultured Solirubrobacteraceae bacterium</name>
    <dbReference type="NCBI Taxonomy" id="1162706"/>
    <lineage>
        <taxon>Bacteria</taxon>
        <taxon>Bacillati</taxon>
        <taxon>Actinomycetota</taxon>
        <taxon>Thermoleophilia</taxon>
        <taxon>Solirubrobacterales</taxon>
        <taxon>Solirubrobacteraceae</taxon>
        <taxon>environmental samples</taxon>
    </lineage>
</organism>
<feature type="binding site" evidence="9">
    <location>
        <position position="222"/>
    </location>
    <ligand>
        <name>Mn(2+)</name>
        <dbReference type="ChEBI" id="CHEBI:29035"/>
        <label>2</label>
    </ligand>
</feature>
<feature type="binding site" evidence="10">
    <location>
        <position position="128"/>
    </location>
    <ligand>
        <name>substrate</name>
    </ligand>
</feature>